<dbReference type="PaxDb" id="537011-PREVCOP_05018"/>
<reference evidence="1" key="1">
    <citation type="submission" date="2009-11" db="EMBL/GenBank/DDBJ databases">
        <authorList>
            <person name="Weinstock G."/>
            <person name="Sodergren E."/>
            <person name="Clifton S."/>
            <person name="Fulton L."/>
            <person name="Fulton B."/>
            <person name="Courtney L."/>
            <person name="Fronick C."/>
            <person name="Harrison M."/>
            <person name="Strong C."/>
            <person name="Farmer C."/>
            <person name="Delahaunty K."/>
            <person name="Markovic C."/>
            <person name="Hall O."/>
            <person name="Minx P."/>
            <person name="Tomlinson C."/>
            <person name="Mitreva M."/>
            <person name="Nelson J."/>
            <person name="Hou S."/>
            <person name="Wollam A."/>
            <person name="Pepin K.H."/>
            <person name="Johnson M."/>
            <person name="Bhonagiri V."/>
            <person name="Nash W.E."/>
            <person name="Warren W."/>
            <person name="Chinwalla A."/>
            <person name="Mardis E.R."/>
            <person name="Wilson R.K."/>
        </authorList>
    </citation>
    <scope>NUCLEOTIDE SEQUENCE [LARGE SCALE GENOMIC DNA]</scope>
    <source>
        <strain evidence="1">DSM 18205</strain>
    </source>
</reference>
<dbReference type="EMBL" id="ACBX02000015">
    <property type="protein sequence ID" value="EFB35352.1"/>
    <property type="molecule type" value="Genomic_DNA"/>
</dbReference>
<evidence type="ECO:0000313" key="2">
    <source>
        <dbReference type="Proteomes" id="UP000004477"/>
    </source>
</evidence>
<evidence type="ECO:0000313" key="1">
    <source>
        <dbReference type="EMBL" id="EFB35352.1"/>
    </source>
</evidence>
<comment type="caution">
    <text evidence="1">The sequence shown here is derived from an EMBL/GenBank/DDBJ whole genome shotgun (WGS) entry which is preliminary data.</text>
</comment>
<gene>
    <name evidence="1" type="ORF">PREVCOP_05018</name>
</gene>
<name>D1PCT3_9BACT</name>
<dbReference type="HOGENOM" id="CLU_2900405_0_0_10"/>
<dbReference type="AlphaFoldDB" id="D1PCT3"/>
<dbReference type="STRING" id="537011.PREVCOP_05018"/>
<dbReference type="Proteomes" id="UP000004477">
    <property type="component" value="Unassembled WGS sequence"/>
</dbReference>
<organism evidence="1 2">
    <name type="scientific">Segatella copri DSM 18205</name>
    <dbReference type="NCBI Taxonomy" id="537011"/>
    <lineage>
        <taxon>Bacteria</taxon>
        <taxon>Pseudomonadati</taxon>
        <taxon>Bacteroidota</taxon>
        <taxon>Bacteroidia</taxon>
        <taxon>Bacteroidales</taxon>
        <taxon>Prevotellaceae</taxon>
        <taxon>Segatella</taxon>
    </lineage>
</organism>
<proteinExistence type="predicted"/>
<protein>
    <submittedName>
        <fullName evidence="1">Uncharacterized protein</fullName>
    </submittedName>
</protein>
<accession>D1PCT3</accession>
<keyword evidence="2" id="KW-1185">Reference proteome</keyword>
<sequence>MNRFLRLFTNNVITLHPESPKSSWKQHALKGQKLLAQGNALGIMAISKAPCKGKSFVYCSVF</sequence>